<protein>
    <submittedName>
        <fullName evidence="2">Uncharacterized protein</fullName>
    </submittedName>
</protein>
<dbReference type="Proteomes" id="UP001165082">
    <property type="component" value="Unassembled WGS sequence"/>
</dbReference>
<dbReference type="OrthoDB" id="418495at2759"/>
<proteinExistence type="predicted"/>
<evidence type="ECO:0000313" key="2">
    <source>
        <dbReference type="EMBL" id="GMH67302.1"/>
    </source>
</evidence>
<keyword evidence="3" id="KW-1185">Reference proteome</keyword>
<feature type="compositionally biased region" description="Low complexity" evidence="1">
    <location>
        <begin position="97"/>
        <end position="109"/>
    </location>
</feature>
<comment type="caution">
    <text evidence="2">The sequence shown here is derived from an EMBL/GenBank/DDBJ whole genome shotgun (WGS) entry which is preliminary data.</text>
</comment>
<gene>
    <name evidence="2" type="ORF">TrRE_jg2841</name>
</gene>
<organism evidence="2 3">
    <name type="scientific">Triparma retinervis</name>
    <dbReference type="NCBI Taxonomy" id="2557542"/>
    <lineage>
        <taxon>Eukaryota</taxon>
        <taxon>Sar</taxon>
        <taxon>Stramenopiles</taxon>
        <taxon>Ochrophyta</taxon>
        <taxon>Bolidophyceae</taxon>
        <taxon>Parmales</taxon>
        <taxon>Triparmaceae</taxon>
        <taxon>Triparma</taxon>
    </lineage>
</organism>
<sequence>MEFKRFFGAEVDDIASTPPKSTSPRLSTAEWAVLTNKHISFYHPDNSRPRFRIPTIEIVGAKMLDARQRPSFPSYHFIEIETLGRYYYLVLQNDACSRGGRSSSTTSSRLDAPTGAASLAHPDDRSSYSFRDTASSDGRSSNGTGGGSGGSGGGITGGGDWAGVTSDPSELDLASVYYLQESVSVVTKSKGVQVTLPQNNPSIHPGSLSGISLITFGRVTRPFFTPTTPLKQFLPCSTTVVAIVM</sequence>
<evidence type="ECO:0000313" key="3">
    <source>
        <dbReference type="Proteomes" id="UP001165082"/>
    </source>
</evidence>
<accession>A0A9W7A7Q5</accession>
<name>A0A9W7A7Q5_9STRA</name>
<dbReference type="AlphaFoldDB" id="A0A9W7A7Q5"/>
<reference evidence="2" key="1">
    <citation type="submission" date="2022-07" db="EMBL/GenBank/DDBJ databases">
        <title>Genome analysis of Parmales, a sister group of diatoms, reveals the evolutionary specialization of diatoms from phago-mixotrophs to photoautotrophs.</title>
        <authorList>
            <person name="Ban H."/>
            <person name="Sato S."/>
            <person name="Yoshikawa S."/>
            <person name="Kazumasa Y."/>
            <person name="Nakamura Y."/>
            <person name="Ichinomiya M."/>
            <person name="Saitoh K."/>
            <person name="Sato N."/>
            <person name="Blanc-Mathieu R."/>
            <person name="Endo H."/>
            <person name="Kuwata A."/>
            <person name="Ogata H."/>
        </authorList>
    </citation>
    <scope>NUCLEOTIDE SEQUENCE</scope>
</reference>
<dbReference type="EMBL" id="BRXZ01001284">
    <property type="protein sequence ID" value="GMH67302.1"/>
    <property type="molecule type" value="Genomic_DNA"/>
</dbReference>
<feature type="compositionally biased region" description="Gly residues" evidence="1">
    <location>
        <begin position="143"/>
        <end position="161"/>
    </location>
</feature>
<evidence type="ECO:0000256" key="1">
    <source>
        <dbReference type="SAM" id="MobiDB-lite"/>
    </source>
</evidence>
<feature type="region of interest" description="Disordered" evidence="1">
    <location>
        <begin position="97"/>
        <end position="161"/>
    </location>
</feature>